<dbReference type="EMBL" id="CAADHO010000003">
    <property type="protein sequence ID" value="VFQ44216.1"/>
    <property type="molecule type" value="Genomic_DNA"/>
</dbReference>
<dbReference type="RefSeq" id="WP_180139243.1">
    <property type="nucleotide sequence ID" value="NZ_CAADHO010000003.1"/>
</dbReference>
<dbReference type="AlphaFoldDB" id="A0A4U8YK64"/>
<proteinExistence type="predicted"/>
<evidence type="ECO:0000313" key="3">
    <source>
        <dbReference type="EMBL" id="VFQ44216.1"/>
    </source>
</evidence>
<gene>
    <name evidence="3" type="ORF">MSL71_18610</name>
</gene>
<evidence type="ECO:0000259" key="2">
    <source>
        <dbReference type="Pfam" id="PF13590"/>
    </source>
</evidence>
<name>A0A4U8YK64_9BACT</name>
<feature type="chain" id="PRO_5020229780" description="DUF4136 domain-containing protein" evidence="1">
    <location>
        <begin position="21"/>
        <end position="190"/>
    </location>
</feature>
<dbReference type="PROSITE" id="PS51257">
    <property type="entry name" value="PROKAR_LIPOPROTEIN"/>
    <property type="match status" value="1"/>
</dbReference>
<feature type="domain" description="DUF4136" evidence="2">
    <location>
        <begin position="67"/>
        <end position="184"/>
    </location>
</feature>
<organism evidence="3 4">
    <name type="scientific">Desulfoluna butyratoxydans</name>
    <dbReference type="NCBI Taxonomy" id="231438"/>
    <lineage>
        <taxon>Bacteria</taxon>
        <taxon>Pseudomonadati</taxon>
        <taxon>Thermodesulfobacteriota</taxon>
        <taxon>Desulfobacteria</taxon>
        <taxon>Desulfobacterales</taxon>
        <taxon>Desulfolunaceae</taxon>
        <taxon>Desulfoluna</taxon>
    </lineage>
</organism>
<dbReference type="InterPro" id="IPR025411">
    <property type="entry name" value="DUF4136"/>
</dbReference>
<feature type="signal peptide" evidence="1">
    <location>
        <begin position="1"/>
        <end position="20"/>
    </location>
</feature>
<evidence type="ECO:0000256" key="1">
    <source>
        <dbReference type="SAM" id="SignalP"/>
    </source>
</evidence>
<evidence type="ECO:0000313" key="4">
    <source>
        <dbReference type="Proteomes" id="UP000507962"/>
    </source>
</evidence>
<protein>
    <recommendedName>
        <fullName evidence="2">DUF4136 domain-containing protein</fullName>
    </recommendedName>
</protein>
<dbReference type="Proteomes" id="UP000507962">
    <property type="component" value="Unassembled WGS sequence"/>
</dbReference>
<keyword evidence="4" id="KW-1185">Reference proteome</keyword>
<sequence length="190" mass="20165">MKKIWFGFVGLVLLAGCASLSVNEPKTVSKLVTGDLGLVAPPARFFAIYPVGNAAYLGSGSDADMLVGMTRDAIRRTMEGKGYVLVAMSAEPDFIMGFGLGMESKITDEDIFRKTGMVAGLSTEGINQSAFQKGSILVAMFRPGDKEPAWRTLAQGMADMKKADAARKEAIDALVADMLSPVPPAGKETH</sequence>
<accession>A0A4U8YK64</accession>
<keyword evidence="1" id="KW-0732">Signal</keyword>
<dbReference type="Pfam" id="PF13590">
    <property type="entry name" value="DUF4136"/>
    <property type="match status" value="1"/>
</dbReference>
<reference evidence="3 4" key="1">
    <citation type="submission" date="2019-03" db="EMBL/GenBank/DDBJ databases">
        <authorList>
            <person name="Nijsse B."/>
        </authorList>
    </citation>
    <scope>NUCLEOTIDE SEQUENCE [LARGE SCALE GENOMIC DNA]</scope>
    <source>
        <strain evidence="3">Desulfoluna butyratoxydans MSL71</strain>
    </source>
</reference>